<accession>A0A074Z084</accession>
<organism evidence="2 3">
    <name type="scientific">Opisthorchis viverrini</name>
    <name type="common">Southeast Asian liver fluke</name>
    <dbReference type="NCBI Taxonomy" id="6198"/>
    <lineage>
        <taxon>Eukaryota</taxon>
        <taxon>Metazoa</taxon>
        <taxon>Spiralia</taxon>
        <taxon>Lophotrochozoa</taxon>
        <taxon>Platyhelminthes</taxon>
        <taxon>Trematoda</taxon>
        <taxon>Digenea</taxon>
        <taxon>Opisthorchiida</taxon>
        <taxon>Opisthorchiata</taxon>
        <taxon>Opisthorchiidae</taxon>
        <taxon>Opisthorchis</taxon>
    </lineage>
</organism>
<feature type="region of interest" description="Disordered" evidence="1">
    <location>
        <begin position="65"/>
        <end position="84"/>
    </location>
</feature>
<proteinExistence type="predicted"/>
<reference evidence="2 3" key="1">
    <citation type="submission" date="2013-11" db="EMBL/GenBank/DDBJ databases">
        <title>Opisthorchis viverrini - life in the bile duct.</title>
        <authorList>
            <person name="Young N.D."/>
            <person name="Nagarajan N."/>
            <person name="Lin S.J."/>
            <person name="Korhonen P.K."/>
            <person name="Jex A.R."/>
            <person name="Hall R.S."/>
            <person name="Safavi-Hemami H."/>
            <person name="Kaewkong W."/>
            <person name="Bertrand D."/>
            <person name="Gao S."/>
            <person name="Seet Q."/>
            <person name="Wongkham S."/>
            <person name="Teh B.T."/>
            <person name="Wongkham C."/>
            <person name="Intapan P.M."/>
            <person name="Maleewong W."/>
            <person name="Yang X."/>
            <person name="Hu M."/>
            <person name="Wang Z."/>
            <person name="Hofmann A."/>
            <person name="Sternberg P.W."/>
            <person name="Tan P."/>
            <person name="Wang J."/>
            <person name="Gasser R.B."/>
        </authorList>
    </citation>
    <scope>NUCLEOTIDE SEQUENCE [LARGE SCALE GENOMIC DNA]</scope>
</reference>
<gene>
    <name evidence="2" type="ORF">T265_11012</name>
</gene>
<name>A0A074Z084_OPIVI</name>
<feature type="compositionally biased region" description="Polar residues" evidence="1">
    <location>
        <begin position="7"/>
        <end position="16"/>
    </location>
</feature>
<feature type="region of interest" description="Disordered" evidence="1">
    <location>
        <begin position="1"/>
        <end position="34"/>
    </location>
</feature>
<dbReference type="GeneID" id="20325180"/>
<evidence type="ECO:0000256" key="1">
    <source>
        <dbReference type="SAM" id="MobiDB-lite"/>
    </source>
</evidence>
<keyword evidence="3" id="KW-1185">Reference proteome</keyword>
<dbReference type="KEGG" id="ovi:T265_11012"/>
<dbReference type="EMBL" id="KL597057">
    <property type="protein sequence ID" value="KER20451.1"/>
    <property type="molecule type" value="Genomic_DNA"/>
</dbReference>
<feature type="compositionally biased region" description="Basic and acidic residues" evidence="1">
    <location>
        <begin position="72"/>
        <end position="84"/>
    </location>
</feature>
<sequence>MAVTGHTAVNSPQLSIRGSEERHFSHPPEESRADRKCQLHFKDNNSDAGLSLAVFIGKFHTEETSPTMDEFSTNRRTHDMKNTC</sequence>
<dbReference type="Proteomes" id="UP000054324">
    <property type="component" value="Unassembled WGS sequence"/>
</dbReference>
<dbReference type="CTD" id="20325180"/>
<feature type="compositionally biased region" description="Basic and acidic residues" evidence="1">
    <location>
        <begin position="18"/>
        <end position="34"/>
    </location>
</feature>
<protein>
    <submittedName>
        <fullName evidence="2">Uncharacterized protein</fullName>
    </submittedName>
</protein>
<dbReference type="AlphaFoldDB" id="A0A074Z084"/>
<dbReference type="RefSeq" id="XP_009175814.1">
    <property type="nucleotide sequence ID" value="XM_009177550.1"/>
</dbReference>
<evidence type="ECO:0000313" key="2">
    <source>
        <dbReference type="EMBL" id="KER20451.1"/>
    </source>
</evidence>
<evidence type="ECO:0000313" key="3">
    <source>
        <dbReference type="Proteomes" id="UP000054324"/>
    </source>
</evidence>